<dbReference type="GO" id="GO:0005524">
    <property type="term" value="F:ATP binding"/>
    <property type="evidence" value="ECO:0007669"/>
    <property type="project" value="UniProtKB-KW"/>
</dbReference>
<dbReference type="NCBIfam" id="TIGR00744">
    <property type="entry name" value="ROK_glcA_fam"/>
    <property type="match status" value="1"/>
</dbReference>
<dbReference type="PANTHER" id="PTHR18964">
    <property type="entry name" value="ROK (REPRESSOR, ORF, KINASE) FAMILY"/>
    <property type="match status" value="1"/>
</dbReference>
<dbReference type="InterPro" id="IPR043129">
    <property type="entry name" value="ATPase_NBD"/>
</dbReference>
<dbReference type="Proteomes" id="UP000662857">
    <property type="component" value="Chromosome"/>
</dbReference>
<comment type="similarity">
    <text evidence="1">Belongs to the ROK (NagC/XylR) family.</text>
</comment>
<evidence type="ECO:0000256" key="8">
    <source>
        <dbReference type="ARBA" id="ARBA00032386"/>
    </source>
</evidence>
<evidence type="ECO:0000256" key="6">
    <source>
        <dbReference type="ARBA" id="ARBA00022777"/>
    </source>
</evidence>
<dbReference type="Gene3D" id="3.30.420.40">
    <property type="match status" value="2"/>
</dbReference>
<keyword evidence="6" id="KW-0418">Kinase</keyword>
<dbReference type="Pfam" id="PF00480">
    <property type="entry name" value="ROK"/>
    <property type="match status" value="1"/>
</dbReference>
<evidence type="ECO:0000256" key="4">
    <source>
        <dbReference type="ARBA" id="ARBA00022679"/>
    </source>
</evidence>
<protein>
    <recommendedName>
        <fullName evidence="3">Glucokinase</fullName>
        <ecNumber evidence="2">2.7.1.2</ecNumber>
    </recommendedName>
    <alternativeName>
        <fullName evidence="8">Glucose kinase</fullName>
    </alternativeName>
</protein>
<sequence>MTIGIDIGGTKIAGGVVAPDGQVLTLTRADTPAYDATRTRGVIVDMIRELGAAHQVTAVGVGAAGWIDATRDRVRFAPHLAWRDEPLRDHVAAAVGLPVAVENDANAAAWAEFRFGAGQAAGESMALITVGTGIGGGLILGGRLLRGAHGFAGEPGHQLAVPDGLPCGCGRRGCLEQYASGQALVRLAQQAAVEQPAAAEGLLELAGGSPEQITGPLVTTAARAGDKLAREAFEQIGWWLGSCLADLVQLLDPRLLVVGGGVAEAGELLLAPARDAYQRALSQRGELPAASIRPAQLGNVAGVVGAADLARELI</sequence>
<evidence type="ECO:0000313" key="9">
    <source>
        <dbReference type="EMBL" id="QSB17178.1"/>
    </source>
</evidence>
<dbReference type="AlphaFoldDB" id="A0A895YT18"/>
<dbReference type="EC" id="2.7.1.2" evidence="2"/>
<dbReference type="PROSITE" id="PS01125">
    <property type="entry name" value="ROK"/>
    <property type="match status" value="1"/>
</dbReference>
<evidence type="ECO:0000256" key="1">
    <source>
        <dbReference type="ARBA" id="ARBA00006479"/>
    </source>
</evidence>
<evidence type="ECO:0000256" key="2">
    <source>
        <dbReference type="ARBA" id="ARBA00012323"/>
    </source>
</evidence>
<dbReference type="SUPFAM" id="SSF53067">
    <property type="entry name" value="Actin-like ATPase domain"/>
    <property type="match status" value="1"/>
</dbReference>
<gene>
    <name evidence="9" type="ORF">JQS43_07955</name>
</gene>
<dbReference type="InterPro" id="IPR004654">
    <property type="entry name" value="ROK_glcA"/>
</dbReference>
<keyword evidence="10" id="KW-1185">Reference proteome</keyword>
<dbReference type="GO" id="GO:0004340">
    <property type="term" value="F:glucokinase activity"/>
    <property type="evidence" value="ECO:0007669"/>
    <property type="project" value="UniProtKB-EC"/>
</dbReference>
<accession>A0A895YT18</accession>
<dbReference type="InterPro" id="IPR000600">
    <property type="entry name" value="ROK"/>
</dbReference>
<evidence type="ECO:0000256" key="5">
    <source>
        <dbReference type="ARBA" id="ARBA00022741"/>
    </source>
</evidence>
<evidence type="ECO:0000256" key="7">
    <source>
        <dbReference type="ARBA" id="ARBA00022840"/>
    </source>
</evidence>
<proteinExistence type="inferred from homology"/>
<keyword evidence="4 9" id="KW-0808">Transferase</keyword>
<keyword evidence="7" id="KW-0067">ATP-binding</keyword>
<reference evidence="9" key="1">
    <citation type="submission" date="2021-02" db="EMBL/GenBank/DDBJ databases">
        <title>Natrosporangium hydrolyticum gen. nov., sp. nov, a haloalkaliphilic actinobacterium from a soda solonchak soil.</title>
        <authorList>
            <person name="Sorokin D.Y."/>
            <person name="Khijniak T.V."/>
            <person name="Zakharycheva A.P."/>
            <person name="Boueva O.V."/>
            <person name="Ariskina E.V."/>
            <person name="Hahnke R.L."/>
            <person name="Bunk B."/>
            <person name="Sproer C."/>
            <person name="Schumann P."/>
            <person name="Evtushenko L.I."/>
            <person name="Kublanov I.V."/>
        </authorList>
    </citation>
    <scope>NUCLEOTIDE SEQUENCE</scope>
    <source>
        <strain evidence="9">DSM 106523</strain>
    </source>
</reference>
<evidence type="ECO:0000256" key="3">
    <source>
        <dbReference type="ARBA" id="ARBA00014701"/>
    </source>
</evidence>
<dbReference type="KEGG" id="nhy:JQS43_07955"/>
<organism evidence="9 10">
    <name type="scientific">Natronosporangium hydrolyticum</name>
    <dbReference type="NCBI Taxonomy" id="2811111"/>
    <lineage>
        <taxon>Bacteria</taxon>
        <taxon>Bacillati</taxon>
        <taxon>Actinomycetota</taxon>
        <taxon>Actinomycetes</taxon>
        <taxon>Micromonosporales</taxon>
        <taxon>Micromonosporaceae</taxon>
        <taxon>Natronosporangium</taxon>
    </lineage>
</organism>
<dbReference type="EMBL" id="CP070499">
    <property type="protein sequence ID" value="QSB17178.1"/>
    <property type="molecule type" value="Genomic_DNA"/>
</dbReference>
<dbReference type="GO" id="GO:0005737">
    <property type="term" value="C:cytoplasm"/>
    <property type="evidence" value="ECO:0007669"/>
    <property type="project" value="InterPro"/>
</dbReference>
<keyword evidence="5" id="KW-0547">Nucleotide-binding</keyword>
<dbReference type="GO" id="GO:0006096">
    <property type="term" value="P:glycolytic process"/>
    <property type="evidence" value="ECO:0007669"/>
    <property type="project" value="InterPro"/>
</dbReference>
<name>A0A895YT18_9ACTN</name>
<evidence type="ECO:0000313" key="10">
    <source>
        <dbReference type="Proteomes" id="UP000662857"/>
    </source>
</evidence>
<dbReference type="InterPro" id="IPR049874">
    <property type="entry name" value="ROK_cs"/>
</dbReference>
<dbReference type="PANTHER" id="PTHR18964:SF173">
    <property type="entry name" value="GLUCOKINASE"/>
    <property type="match status" value="1"/>
</dbReference>